<reference evidence="12 13" key="1">
    <citation type="journal article" date="2021" name="Sci. Rep.">
        <title>The distribution of antibiotic resistance genes in chicken gut microbiota commensals.</title>
        <authorList>
            <person name="Juricova H."/>
            <person name="Matiasovicova J."/>
            <person name="Kubasova T."/>
            <person name="Cejkova D."/>
            <person name="Rychlik I."/>
        </authorList>
    </citation>
    <scope>NUCLEOTIDE SEQUENCE [LARGE SCALE GENOMIC DNA]</scope>
    <source>
        <strain evidence="12 13">An574</strain>
    </source>
</reference>
<dbReference type="InterPro" id="IPR005148">
    <property type="entry name" value="Arg-tRNA-synth_N"/>
</dbReference>
<organism evidence="12 13">
    <name type="scientific">Limosilactobacillus coleohominis</name>
    <dbReference type="NCBI Taxonomy" id="181675"/>
    <lineage>
        <taxon>Bacteria</taxon>
        <taxon>Bacillati</taxon>
        <taxon>Bacillota</taxon>
        <taxon>Bacilli</taxon>
        <taxon>Lactobacillales</taxon>
        <taxon>Lactobacillaceae</taxon>
        <taxon>Limosilactobacillus</taxon>
    </lineage>
</organism>
<dbReference type="SUPFAM" id="SSF47323">
    <property type="entry name" value="Anticodon-binding domain of a subclass of class I aminoacyl-tRNA synthetases"/>
    <property type="match status" value="1"/>
</dbReference>
<name>A0ABS2GW84_9LACO</name>
<evidence type="ECO:0000256" key="9">
    <source>
        <dbReference type="RuleBase" id="RU363038"/>
    </source>
</evidence>
<gene>
    <name evidence="8" type="primary">argS</name>
    <name evidence="12" type="ORF">H5975_03405</name>
</gene>
<dbReference type="RefSeq" id="WP_204784875.1">
    <property type="nucleotide sequence ID" value="NZ_JACJKU010000022.1"/>
</dbReference>
<dbReference type="EC" id="6.1.1.19" evidence="8"/>
<keyword evidence="3 8" id="KW-0547">Nucleotide-binding</keyword>
<dbReference type="PANTHER" id="PTHR11956">
    <property type="entry name" value="ARGINYL-TRNA SYNTHETASE"/>
    <property type="match status" value="1"/>
</dbReference>
<dbReference type="CDD" id="cd00671">
    <property type="entry name" value="ArgRS_core"/>
    <property type="match status" value="1"/>
</dbReference>
<keyword evidence="5 8" id="KW-0648">Protein biosynthesis</keyword>
<dbReference type="HAMAP" id="MF_00123">
    <property type="entry name" value="Arg_tRNA_synth"/>
    <property type="match status" value="1"/>
</dbReference>
<sequence length="563" mass="63528">MNEREQVINALQPALPELSASEIASKIERPKDSNNGDYAFPTFFLAKALHKAPQMIAQDLIAKIDQTCFEKVVVAGPYINFFLDKQVVGENILKTILADPDNYGSQNIGKLANVAIDLSSPNIAKPMGMGHLRSTVIGNAIANILAKVGYNPIRINHLGDWGTQFGKLMAAYKMWGNEEEVKNDPINTLQKYYVKINTEADTHPEYNDLGREWFKKLENGDKEAYRLWKWFRNESLKRFMKIYRLLDIDFDSYNGEAFYNDKMAEIDQLLQDKHLLHESKGAQIVDLDKYNLNPALIKKSDGSSLYITRDLSAALFRKRMYGFAQALYVVGAEQRNHFDQLKAVLSEMGFTWSKQIHYIPFGLMSLNGKKMSTRKGNIVQLEDVLNDSIKLARQQIAEKNPDLANADEVAQQVGVGAVIFHDLKNERTNSIDFKLADVVKFEGETGPYVQYAHARAESILRKAGQPTFNDEMHLTLSGDEAWGILTRLGQYSEVIERAAKEYDPSLIGKYALALAKDFNQYYAHTRILVDDDEKLARLALVKAVSEVLKSALALLGVKAPDEM</sequence>
<comment type="catalytic activity">
    <reaction evidence="7 8">
        <text>tRNA(Arg) + L-arginine + ATP = L-arginyl-tRNA(Arg) + AMP + diphosphate</text>
        <dbReference type="Rhea" id="RHEA:20301"/>
        <dbReference type="Rhea" id="RHEA-COMP:9658"/>
        <dbReference type="Rhea" id="RHEA-COMP:9673"/>
        <dbReference type="ChEBI" id="CHEBI:30616"/>
        <dbReference type="ChEBI" id="CHEBI:32682"/>
        <dbReference type="ChEBI" id="CHEBI:33019"/>
        <dbReference type="ChEBI" id="CHEBI:78442"/>
        <dbReference type="ChEBI" id="CHEBI:78513"/>
        <dbReference type="ChEBI" id="CHEBI:456215"/>
        <dbReference type="EC" id="6.1.1.19"/>
    </reaction>
</comment>
<dbReference type="SUPFAM" id="SSF52374">
    <property type="entry name" value="Nucleotidylyl transferase"/>
    <property type="match status" value="1"/>
</dbReference>
<dbReference type="InterPro" id="IPR035684">
    <property type="entry name" value="ArgRS_core"/>
</dbReference>
<dbReference type="InterPro" id="IPR014729">
    <property type="entry name" value="Rossmann-like_a/b/a_fold"/>
</dbReference>
<dbReference type="PANTHER" id="PTHR11956:SF5">
    <property type="entry name" value="ARGININE--TRNA LIGASE, CYTOPLASMIC"/>
    <property type="match status" value="1"/>
</dbReference>
<dbReference type="SUPFAM" id="SSF55190">
    <property type="entry name" value="Arginyl-tRNA synthetase (ArgRS), N-terminal 'additional' domain"/>
    <property type="match status" value="1"/>
</dbReference>
<dbReference type="Gene3D" id="3.30.1360.70">
    <property type="entry name" value="Arginyl tRNA synthetase N-terminal domain"/>
    <property type="match status" value="1"/>
</dbReference>
<dbReference type="Gene3D" id="3.40.50.620">
    <property type="entry name" value="HUPs"/>
    <property type="match status" value="1"/>
</dbReference>
<dbReference type="SMART" id="SM01016">
    <property type="entry name" value="Arg_tRNA_synt_N"/>
    <property type="match status" value="1"/>
</dbReference>
<dbReference type="InterPro" id="IPR036695">
    <property type="entry name" value="Arg-tRNA-synth_N_sf"/>
</dbReference>
<dbReference type="InterPro" id="IPR009080">
    <property type="entry name" value="tRNAsynth_Ia_anticodon-bd"/>
</dbReference>
<dbReference type="PRINTS" id="PR01038">
    <property type="entry name" value="TRNASYNTHARG"/>
</dbReference>
<dbReference type="GO" id="GO:0004814">
    <property type="term" value="F:arginine-tRNA ligase activity"/>
    <property type="evidence" value="ECO:0007669"/>
    <property type="project" value="UniProtKB-EC"/>
</dbReference>
<comment type="subcellular location">
    <subcellularLocation>
        <location evidence="8">Cytoplasm</location>
    </subcellularLocation>
</comment>
<evidence type="ECO:0000313" key="13">
    <source>
        <dbReference type="Proteomes" id="UP000785625"/>
    </source>
</evidence>
<comment type="caution">
    <text evidence="12">The sequence shown here is derived from an EMBL/GenBank/DDBJ whole genome shotgun (WGS) entry which is preliminary data.</text>
</comment>
<keyword evidence="13" id="KW-1185">Reference proteome</keyword>
<keyword evidence="8" id="KW-0963">Cytoplasm</keyword>
<feature type="domain" description="DALR anticodon binding" evidence="10">
    <location>
        <begin position="449"/>
        <end position="563"/>
    </location>
</feature>
<evidence type="ECO:0000259" key="10">
    <source>
        <dbReference type="SMART" id="SM00836"/>
    </source>
</evidence>
<dbReference type="SMART" id="SM00836">
    <property type="entry name" value="DALR_1"/>
    <property type="match status" value="1"/>
</dbReference>
<evidence type="ECO:0000259" key="11">
    <source>
        <dbReference type="SMART" id="SM01016"/>
    </source>
</evidence>
<dbReference type="Pfam" id="PF00750">
    <property type="entry name" value="tRNA-synt_1d"/>
    <property type="match status" value="1"/>
</dbReference>
<comment type="similarity">
    <text evidence="1 8 9">Belongs to the class-I aminoacyl-tRNA synthetase family.</text>
</comment>
<dbReference type="InterPro" id="IPR008909">
    <property type="entry name" value="DALR_anticod-bd"/>
</dbReference>
<proteinExistence type="inferred from homology"/>
<evidence type="ECO:0000256" key="6">
    <source>
        <dbReference type="ARBA" id="ARBA00023146"/>
    </source>
</evidence>
<keyword evidence="2 8" id="KW-0436">Ligase</keyword>
<evidence type="ECO:0000313" key="12">
    <source>
        <dbReference type="EMBL" id="MBM6940542.1"/>
    </source>
</evidence>
<keyword evidence="6 8" id="KW-0030">Aminoacyl-tRNA synthetase</keyword>
<dbReference type="EMBL" id="JACJKU010000022">
    <property type="protein sequence ID" value="MBM6940542.1"/>
    <property type="molecule type" value="Genomic_DNA"/>
</dbReference>
<keyword evidence="4 8" id="KW-0067">ATP-binding</keyword>
<dbReference type="CDD" id="cd07956">
    <property type="entry name" value="Anticodon_Ia_Arg"/>
    <property type="match status" value="1"/>
</dbReference>
<evidence type="ECO:0000256" key="7">
    <source>
        <dbReference type="ARBA" id="ARBA00049339"/>
    </source>
</evidence>
<dbReference type="Proteomes" id="UP000785625">
    <property type="component" value="Unassembled WGS sequence"/>
</dbReference>
<evidence type="ECO:0000256" key="2">
    <source>
        <dbReference type="ARBA" id="ARBA00022598"/>
    </source>
</evidence>
<feature type="short sequence motif" description="'HIGH' region" evidence="8">
    <location>
        <begin position="121"/>
        <end position="131"/>
    </location>
</feature>
<feature type="domain" description="Arginyl tRNA synthetase N-terminal" evidence="11">
    <location>
        <begin position="1"/>
        <end position="83"/>
    </location>
</feature>
<accession>A0ABS2GW84</accession>
<dbReference type="Pfam" id="PF05746">
    <property type="entry name" value="DALR_1"/>
    <property type="match status" value="1"/>
</dbReference>
<evidence type="ECO:0000256" key="8">
    <source>
        <dbReference type="HAMAP-Rule" id="MF_00123"/>
    </source>
</evidence>
<evidence type="ECO:0000256" key="4">
    <source>
        <dbReference type="ARBA" id="ARBA00022840"/>
    </source>
</evidence>
<evidence type="ECO:0000256" key="1">
    <source>
        <dbReference type="ARBA" id="ARBA00005594"/>
    </source>
</evidence>
<dbReference type="NCBIfam" id="TIGR00456">
    <property type="entry name" value="argS"/>
    <property type="match status" value="1"/>
</dbReference>
<dbReference type="Gene3D" id="1.10.730.10">
    <property type="entry name" value="Isoleucyl-tRNA Synthetase, Domain 1"/>
    <property type="match status" value="1"/>
</dbReference>
<evidence type="ECO:0000256" key="3">
    <source>
        <dbReference type="ARBA" id="ARBA00022741"/>
    </source>
</evidence>
<dbReference type="Pfam" id="PF03485">
    <property type="entry name" value="Arg_tRNA_synt_N"/>
    <property type="match status" value="1"/>
</dbReference>
<protein>
    <recommendedName>
        <fullName evidence="8">Arginine--tRNA ligase</fullName>
        <ecNumber evidence="8">6.1.1.19</ecNumber>
    </recommendedName>
    <alternativeName>
        <fullName evidence="8">Arginyl-tRNA synthetase</fullName>
        <shortName evidence="8">ArgRS</shortName>
    </alternativeName>
</protein>
<dbReference type="InterPro" id="IPR001278">
    <property type="entry name" value="Arg-tRNA-ligase"/>
</dbReference>
<evidence type="ECO:0000256" key="5">
    <source>
        <dbReference type="ARBA" id="ARBA00022917"/>
    </source>
</evidence>
<comment type="subunit">
    <text evidence="8">Monomer.</text>
</comment>